<keyword evidence="1" id="KW-1133">Transmembrane helix</keyword>
<keyword evidence="3" id="KW-1185">Reference proteome</keyword>
<dbReference type="Proteomes" id="UP000325286">
    <property type="component" value="Chromosome"/>
</dbReference>
<evidence type="ECO:0000313" key="2">
    <source>
        <dbReference type="EMBL" id="QEG40734.1"/>
    </source>
</evidence>
<name>A0A5B9QP41_9BACT</name>
<feature type="transmembrane region" description="Helical" evidence="1">
    <location>
        <begin position="35"/>
        <end position="55"/>
    </location>
</feature>
<feature type="transmembrane region" description="Helical" evidence="1">
    <location>
        <begin position="88"/>
        <end position="111"/>
    </location>
</feature>
<dbReference type="AlphaFoldDB" id="A0A5B9QP41"/>
<dbReference type="EMBL" id="CP042914">
    <property type="protein sequence ID" value="QEG40734.1"/>
    <property type="molecule type" value="Genomic_DNA"/>
</dbReference>
<keyword evidence="1" id="KW-0812">Transmembrane</keyword>
<keyword evidence="1" id="KW-0472">Membrane</keyword>
<protein>
    <submittedName>
        <fullName evidence="2">Uncharacterized protein</fullName>
    </submittedName>
</protein>
<dbReference type="RefSeq" id="WP_068132290.1">
    <property type="nucleotide sequence ID" value="NZ_CP042914.1"/>
</dbReference>
<evidence type="ECO:0000313" key="3">
    <source>
        <dbReference type="Proteomes" id="UP000325286"/>
    </source>
</evidence>
<dbReference type="KEGG" id="rul:UC8_27510"/>
<dbReference type="OrthoDB" id="292251at2"/>
<accession>A0A5B9QP41</accession>
<evidence type="ECO:0000256" key="1">
    <source>
        <dbReference type="SAM" id="Phobius"/>
    </source>
</evidence>
<gene>
    <name evidence="2" type="ORF">UC8_27510</name>
</gene>
<reference evidence="2 3" key="1">
    <citation type="submission" date="2019-08" db="EMBL/GenBank/DDBJ databases">
        <title>Deep-cultivation of Planctomycetes and their phenomic and genomic characterization uncovers novel biology.</title>
        <authorList>
            <person name="Wiegand S."/>
            <person name="Jogler M."/>
            <person name="Boedeker C."/>
            <person name="Pinto D."/>
            <person name="Vollmers J."/>
            <person name="Rivas-Marin E."/>
            <person name="Kohn T."/>
            <person name="Peeters S.H."/>
            <person name="Heuer A."/>
            <person name="Rast P."/>
            <person name="Oberbeckmann S."/>
            <person name="Bunk B."/>
            <person name="Jeske O."/>
            <person name="Meyerdierks A."/>
            <person name="Storesund J.E."/>
            <person name="Kallscheuer N."/>
            <person name="Luecker S."/>
            <person name="Lage O.M."/>
            <person name="Pohl T."/>
            <person name="Merkel B.J."/>
            <person name="Hornburger P."/>
            <person name="Mueller R.-W."/>
            <person name="Bruemmer F."/>
            <person name="Labrenz M."/>
            <person name="Spormann A.M."/>
            <person name="Op den Camp H."/>
            <person name="Overmann J."/>
            <person name="Amann R."/>
            <person name="Jetten M.S.M."/>
            <person name="Mascher T."/>
            <person name="Medema M.H."/>
            <person name="Devos D.P."/>
            <person name="Kaster A.-K."/>
            <person name="Ovreas L."/>
            <person name="Rohde M."/>
            <person name="Galperin M.Y."/>
            <person name="Jogler C."/>
        </authorList>
    </citation>
    <scope>NUCLEOTIDE SEQUENCE [LARGE SCALE GENOMIC DNA]</scope>
    <source>
        <strain evidence="2 3">UC8</strain>
    </source>
</reference>
<organism evidence="2 3">
    <name type="scientific">Roseimaritima ulvae</name>
    <dbReference type="NCBI Taxonomy" id="980254"/>
    <lineage>
        <taxon>Bacteria</taxon>
        <taxon>Pseudomonadati</taxon>
        <taxon>Planctomycetota</taxon>
        <taxon>Planctomycetia</taxon>
        <taxon>Pirellulales</taxon>
        <taxon>Pirellulaceae</taxon>
        <taxon>Roseimaritima</taxon>
    </lineage>
</organism>
<proteinExistence type="predicted"/>
<sequence>MPDSRHPPADSPPLAPAAAARQQVTRRARRPQISIAFMLLSMTILCAMSAAMFYASRVPAIYGEVFSWFGKEVEPQETKRTVHLTFLLFTYASPLLLACLLGVVVSVLRWFSPEESDEGPSSPWDEG</sequence>